<feature type="binding site" evidence="15">
    <location>
        <position position="70"/>
    </location>
    <ligand>
        <name>Zn(2+)</name>
        <dbReference type="ChEBI" id="CHEBI:29105"/>
        <note>catalytic</note>
    </ligand>
</feature>
<feature type="binding site" evidence="15">
    <location>
        <position position="45"/>
    </location>
    <ligand>
        <name>Zn(2+)</name>
        <dbReference type="ChEBI" id="CHEBI:29105"/>
        <note>catalytic</note>
    </ligand>
</feature>
<evidence type="ECO:0000256" key="9">
    <source>
        <dbReference type="ARBA" id="ARBA00022857"/>
    </source>
</evidence>
<dbReference type="Pfam" id="PF01872">
    <property type="entry name" value="RibD_C"/>
    <property type="match status" value="1"/>
</dbReference>
<evidence type="ECO:0000256" key="7">
    <source>
        <dbReference type="ARBA" id="ARBA00022723"/>
    </source>
</evidence>
<dbReference type="CDD" id="cd01284">
    <property type="entry name" value="Riboflavin_deaminase-reductase"/>
    <property type="match status" value="1"/>
</dbReference>
<accession>A0A512HAK4</accession>
<feature type="binding site" evidence="14">
    <location>
        <position position="199"/>
    </location>
    <ligand>
        <name>NADP(+)</name>
        <dbReference type="ChEBI" id="CHEBI:58349"/>
    </ligand>
</feature>
<protein>
    <recommendedName>
        <fullName evidence="12">Riboflavin biosynthesis protein RibD</fullName>
    </recommendedName>
    <domain>
        <recommendedName>
            <fullName evidence="12">Diaminohydroxyphosphoribosylaminopyrimidine deaminase</fullName>
            <shortName evidence="12">DRAP deaminase</shortName>
            <ecNumber evidence="12">3.5.4.26</ecNumber>
        </recommendedName>
        <alternativeName>
            <fullName evidence="12">Riboflavin-specific deaminase</fullName>
        </alternativeName>
    </domain>
    <domain>
        <recommendedName>
            <fullName evidence="12">5-amino-6-(5-phosphoribosylamino)uracil reductase</fullName>
            <ecNumber evidence="12">1.1.1.193</ecNumber>
        </recommendedName>
        <alternativeName>
            <fullName evidence="12">HTP reductase</fullName>
        </alternativeName>
    </domain>
</protein>
<dbReference type="Gene3D" id="3.40.430.10">
    <property type="entry name" value="Dihydrofolate Reductase, subunit A"/>
    <property type="match status" value="1"/>
</dbReference>
<keyword evidence="10 12" id="KW-0560">Oxidoreductase</keyword>
<keyword evidence="18" id="KW-1185">Reference proteome</keyword>
<dbReference type="PANTHER" id="PTHR38011">
    <property type="entry name" value="DIHYDROFOLATE REDUCTASE FAMILY PROTEIN (AFU_ORTHOLOGUE AFUA_8G06820)"/>
    <property type="match status" value="1"/>
</dbReference>
<dbReference type="SUPFAM" id="SSF53597">
    <property type="entry name" value="Dihydrofolate reductase-like"/>
    <property type="match status" value="1"/>
</dbReference>
<reference evidence="17 18" key="1">
    <citation type="submission" date="2019-07" db="EMBL/GenBank/DDBJ databases">
        <title>Whole genome shotgun sequence of Rhodospirillum oryzae NBRC 107573.</title>
        <authorList>
            <person name="Hosoyama A."/>
            <person name="Uohara A."/>
            <person name="Ohji S."/>
            <person name="Ichikawa N."/>
        </authorList>
    </citation>
    <scope>NUCLEOTIDE SEQUENCE [LARGE SCALE GENOMIC DNA]</scope>
    <source>
        <strain evidence="17 18">NBRC 107573</strain>
    </source>
</reference>
<evidence type="ECO:0000256" key="13">
    <source>
        <dbReference type="PIRSR" id="PIRSR006769-1"/>
    </source>
</evidence>
<comment type="pathway">
    <text evidence="2 12">Cofactor biosynthesis; riboflavin biosynthesis; 5-amino-6-(D-ribitylamino)uracil from GTP: step 2/4.</text>
</comment>
<comment type="catalytic activity">
    <reaction evidence="12">
        <text>5-amino-6-(5-phospho-D-ribitylamino)uracil + NADP(+) = 5-amino-6-(5-phospho-D-ribosylamino)uracil + NADPH + H(+)</text>
        <dbReference type="Rhea" id="RHEA:17845"/>
        <dbReference type="ChEBI" id="CHEBI:15378"/>
        <dbReference type="ChEBI" id="CHEBI:57783"/>
        <dbReference type="ChEBI" id="CHEBI:58349"/>
        <dbReference type="ChEBI" id="CHEBI:58421"/>
        <dbReference type="ChEBI" id="CHEBI:58453"/>
        <dbReference type="EC" id="1.1.1.193"/>
    </reaction>
</comment>
<dbReference type="OrthoDB" id="9800865at2"/>
<keyword evidence="6 12" id="KW-0686">Riboflavin biosynthesis</keyword>
<keyword evidence="12" id="KW-0378">Hydrolase</keyword>
<dbReference type="EMBL" id="BJZO01000081">
    <property type="protein sequence ID" value="GEO82472.1"/>
    <property type="molecule type" value="Genomic_DNA"/>
</dbReference>
<dbReference type="InterPro" id="IPR050765">
    <property type="entry name" value="Riboflavin_Biosynth_HTPR"/>
</dbReference>
<feature type="binding site" evidence="14">
    <location>
        <position position="165"/>
    </location>
    <ligand>
        <name>NADP(+)</name>
        <dbReference type="ChEBI" id="CHEBI:58349"/>
    </ligand>
</feature>
<feature type="binding site" evidence="14">
    <location>
        <position position="202"/>
    </location>
    <ligand>
        <name>substrate</name>
    </ligand>
</feature>
<dbReference type="PROSITE" id="PS51747">
    <property type="entry name" value="CYT_DCMP_DEAMINASES_2"/>
    <property type="match status" value="1"/>
</dbReference>
<dbReference type="Gene3D" id="3.40.140.10">
    <property type="entry name" value="Cytidine Deaminase, domain 2"/>
    <property type="match status" value="1"/>
</dbReference>
<evidence type="ECO:0000256" key="2">
    <source>
        <dbReference type="ARBA" id="ARBA00004882"/>
    </source>
</evidence>
<dbReference type="AlphaFoldDB" id="A0A512HAK4"/>
<dbReference type="GO" id="GO:0008835">
    <property type="term" value="F:diaminohydroxyphosphoribosylaminopyrimidine deaminase activity"/>
    <property type="evidence" value="ECO:0007669"/>
    <property type="project" value="UniProtKB-EC"/>
</dbReference>
<feature type="binding site" evidence="14">
    <location>
        <position position="195"/>
    </location>
    <ligand>
        <name>NADP(+)</name>
        <dbReference type="ChEBI" id="CHEBI:58349"/>
    </ligand>
</feature>
<evidence type="ECO:0000256" key="5">
    <source>
        <dbReference type="ARBA" id="ARBA00007417"/>
    </source>
</evidence>
<comment type="cofactor">
    <cofactor evidence="12 15">
        <name>Zn(2+)</name>
        <dbReference type="ChEBI" id="CHEBI:29105"/>
    </cofactor>
    <text evidence="12 15">Binds 1 zinc ion.</text>
</comment>
<dbReference type="NCBIfam" id="TIGR00326">
    <property type="entry name" value="eubact_ribD"/>
    <property type="match status" value="1"/>
</dbReference>
<keyword evidence="11" id="KW-0511">Multifunctional enzyme</keyword>
<comment type="pathway">
    <text evidence="3 12">Cofactor biosynthesis; riboflavin biosynthesis; 5-amino-6-(D-ribitylamino)uracil from GTP: step 3/4.</text>
</comment>
<feature type="active site" description="Proton donor" evidence="13">
    <location>
        <position position="47"/>
    </location>
</feature>
<dbReference type="UniPathway" id="UPA00275">
    <property type="reaction ID" value="UER00401"/>
</dbReference>
<feature type="binding site" evidence="14">
    <location>
        <position position="191"/>
    </location>
    <ligand>
        <name>NADP(+)</name>
        <dbReference type="ChEBI" id="CHEBI:58349"/>
    </ligand>
</feature>
<evidence type="ECO:0000256" key="3">
    <source>
        <dbReference type="ARBA" id="ARBA00004910"/>
    </source>
</evidence>
<keyword evidence="7 12" id="KW-0479">Metal-binding</keyword>
<feature type="binding site" evidence="14">
    <location>
        <position position="149"/>
    </location>
    <ligand>
        <name>NADP(+)</name>
        <dbReference type="ChEBI" id="CHEBI:58349"/>
    </ligand>
</feature>
<evidence type="ECO:0000256" key="4">
    <source>
        <dbReference type="ARBA" id="ARBA00005259"/>
    </source>
</evidence>
<dbReference type="PANTHER" id="PTHR38011:SF7">
    <property type="entry name" value="2,5-DIAMINO-6-RIBOSYLAMINO-4(3H)-PYRIMIDINONE 5'-PHOSPHATE REDUCTASE"/>
    <property type="match status" value="1"/>
</dbReference>
<dbReference type="GO" id="GO:0008703">
    <property type="term" value="F:5-amino-6-(5-phosphoribosylamino)uracil reductase activity"/>
    <property type="evidence" value="ECO:0007669"/>
    <property type="project" value="UniProtKB-EC"/>
</dbReference>
<dbReference type="Pfam" id="PF00383">
    <property type="entry name" value="dCMP_cyt_deam_1"/>
    <property type="match status" value="1"/>
</dbReference>
<keyword evidence="9 12" id="KW-0521">NADP</keyword>
<feature type="binding site" evidence="14">
    <location>
        <position position="292"/>
    </location>
    <ligand>
        <name>substrate</name>
    </ligand>
</feature>
<organism evidence="17 18">
    <name type="scientific">Pararhodospirillum oryzae</name>
    <dbReference type="NCBI Taxonomy" id="478448"/>
    <lineage>
        <taxon>Bacteria</taxon>
        <taxon>Pseudomonadati</taxon>
        <taxon>Pseudomonadota</taxon>
        <taxon>Alphaproteobacteria</taxon>
        <taxon>Rhodospirillales</taxon>
        <taxon>Rhodospirillaceae</taxon>
        <taxon>Pararhodospirillum</taxon>
    </lineage>
</organism>
<dbReference type="PIRSF" id="PIRSF006769">
    <property type="entry name" value="RibD"/>
    <property type="match status" value="1"/>
</dbReference>
<sequence>MRTALRLAARGLGRVWPNPAVGCVLIAPSGRVVGRGWTQPGGRPHAEREALEHAGAQAVGATAYVTLEPCSHHGKTPPCADALIAAGVTRVVVALGDPDPRVNGRGIARLKAAGLLVQTGLLAREARDLNLGFLMHRQLGRPMVTLKVASSLDGRIATASGESQWITGPEARAAGHWLRATHDAIAIGRGTLLADDPVLTCRLPGLEDRSPVRVVFDARLDLPTEGRLARSVEGGPPLWLLCAPQADPLRRARLEAKGVRVVPVATDASGHPDVDVALATLAGLGITRLLLEGGSRLAATFLAARRVDRVAWFRAPSVVGGDGIAGVAPFGVDRLTDSAVFSRQEGRTLGNDWLDLLTGPDPLPGTAAAFLGPYSD</sequence>
<keyword evidence="8 12" id="KW-0862">Zinc</keyword>
<evidence type="ECO:0000256" key="10">
    <source>
        <dbReference type="ARBA" id="ARBA00023002"/>
    </source>
</evidence>
<evidence type="ECO:0000313" key="17">
    <source>
        <dbReference type="EMBL" id="GEO82472.1"/>
    </source>
</evidence>
<evidence type="ECO:0000313" key="18">
    <source>
        <dbReference type="Proteomes" id="UP000321567"/>
    </source>
</evidence>
<dbReference type="InterPro" id="IPR016193">
    <property type="entry name" value="Cytidine_deaminase-like"/>
</dbReference>
<evidence type="ECO:0000259" key="16">
    <source>
        <dbReference type="PROSITE" id="PS51747"/>
    </source>
</evidence>
<dbReference type="GO" id="GO:0008270">
    <property type="term" value="F:zinc ion binding"/>
    <property type="evidence" value="ECO:0007669"/>
    <property type="project" value="InterPro"/>
</dbReference>
<feature type="binding site" evidence="14">
    <location>
        <position position="163"/>
    </location>
    <ligand>
        <name>substrate</name>
    </ligand>
</feature>
<comment type="function">
    <text evidence="1 12">Converts 2,5-diamino-6-(ribosylamino)-4(3h)-pyrimidinone 5'-phosphate into 5-amino-6-(ribosylamino)-2,4(1h,3h)-pyrimidinedione 5'-phosphate.</text>
</comment>
<dbReference type="SUPFAM" id="SSF53927">
    <property type="entry name" value="Cytidine deaminase-like"/>
    <property type="match status" value="1"/>
</dbReference>
<feature type="binding site" evidence="14">
    <location>
        <position position="179"/>
    </location>
    <ligand>
        <name>substrate</name>
    </ligand>
</feature>
<dbReference type="Proteomes" id="UP000321567">
    <property type="component" value="Unassembled WGS sequence"/>
</dbReference>
<comment type="catalytic activity">
    <reaction evidence="12">
        <text>2,5-diamino-6-hydroxy-4-(5-phosphoribosylamino)-pyrimidine + H2O + H(+) = 5-amino-6-(5-phospho-D-ribosylamino)uracil + NH4(+)</text>
        <dbReference type="Rhea" id="RHEA:21868"/>
        <dbReference type="ChEBI" id="CHEBI:15377"/>
        <dbReference type="ChEBI" id="CHEBI:15378"/>
        <dbReference type="ChEBI" id="CHEBI:28938"/>
        <dbReference type="ChEBI" id="CHEBI:58453"/>
        <dbReference type="ChEBI" id="CHEBI:58614"/>
        <dbReference type="EC" id="3.5.4.26"/>
    </reaction>
</comment>
<dbReference type="InterPro" id="IPR004794">
    <property type="entry name" value="Eubact_RibD"/>
</dbReference>
<evidence type="ECO:0000256" key="1">
    <source>
        <dbReference type="ARBA" id="ARBA00002151"/>
    </source>
</evidence>
<dbReference type="GO" id="GO:0009231">
    <property type="term" value="P:riboflavin biosynthetic process"/>
    <property type="evidence" value="ECO:0007669"/>
    <property type="project" value="UniProtKB-UniPathway"/>
</dbReference>
<evidence type="ECO:0000256" key="15">
    <source>
        <dbReference type="PIRSR" id="PIRSR006769-3"/>
    </source>
</evidence>
<name>A0A512HAK4_9PROT</name>
<feature type="binding site" evidence="15">
    <location>
        <position position="79"/>
    </location>
    <ligand>
        <name>Zn(2+)</name>
        <dbReference type="ChEBI" id="CHEBI:29105"/>
        <note>catalytic</note>
    </ligand>
</feature>
<evidence type="ECO:0000256" key="12">
    <source>
        <dbReference type="PIRNR" id="PIRNR006769"/>
    </source>
</evidence>
<dbReference type="InterPro" id="IPR002125">
    <property type="entry name" value="CMP_dCMP_dom"/>
</dbReference>
<evidence type="ECO:0000256" key="14">
    <source>
        <dbReference type="PIRSR" id="PIRSR006769-2"/>
    </source>
</evidence>
<evidence type="ECO:0000256" key="11">
    <source>
        <dbReference type="ARBA" id="ARBA00023268"/>
    </source>
</evidence>
<evidence type="ECO:0000256" key="6">
    <source>
        <dbReference type="ARBA" id="ARBA00022619"/>
    </source>
</evidence>
<comment type="similarity">
    <text evidence="4 12">In the N-terminal section; belongs to the cytidine and deoxycytidylate deaminase family.</text>
</comment>
<dbReference type="EC" id="3.5.4.26" evidence="12"/>
<gene>
    <name evidence="17" type="ORF">ROR02_26030</name>
</gene>
<dbReference type="InterPro" id="IPR016192">
    <property type="entry name" value="APOBEC/CMP_deaminase_Zn-bd"/>
</dbReference>
<comment type="similarity">
    <text evidence="5 12">In the C-terminal section; belongs to the HTP reductase family.</text>
</comment>
<dbReference type="EC" id="1.1.1.193" evidence="12"/>
<evidence type="ECO:0000256" key="8">
    <source>
        <dbReference type="ARBA" id="ARBA00022833"/>
    </source>
</evidence>
<comment type="caution">
    <text evidence="17">The sequence shown here is derived from an EMBL/GenBank/DDBJ whole genome shotgun (WGS) entry which is preliminary data.</text>
</comment>
<feature type="domain" description="CMP/dCMP-type deaminase" evidence="16">
    <location>
        <begin position="1"/>
        <end position="118"/>
    </location>
</feature>
<dbReference type="InterPro" id="IPR024072">
    <property type="entry name" value="DHFR-like_dom_sf"/>
</dbReference>
<dbReference type="PROSITE" id="PS00903">
    <property type="entry name" value="CYT_DCMP_DEAMINASES_1"/>
    <property type="match status" value="1"/>
</dbReference>
<dbReference type="InterPro" id="IPR002734">
    <property type="entry name" value="RibDG_C"/>
</dbReference>
<proteinExistence type="inferred from homology"/>